<dbReference type="Gene3D" id="3.40.1580.10">
    <property type="entry name" value="SMI1/KNR4-like"/>
    <property type="match status" value="1"/>
</dbReference>
<evidence type="ECO:0000313" key="3">
    <source>
        <dbReference type="Proteomes" id="UP000540423"/>
    </source>
</evidence>
<evidence type="ECO:0008006" key="4">
    <source>
        <dbReference type="Google" id="ProtNLM"/>
    </source>
</evidence>
<dbReference type="AlphaFoldDB" id="A0A7X0HLL0"/>
<accession>A0A7X0HLL0</accession>
<comment type="caution">
    <text evidence="2">The sequence shown here is derived from an EMBL/GenBank/DDBJ whole genome shotgun (WGS) entry which is preliminary data.</text>
</comment>
<dbReference type="SUPFAM" id="SSF160631">
    <property type="entry name" value="SMI1/KNR4-like"/>
    <property type="match status" value="1"/>
</dbReference>
<name>A0A7X0HLL0_9ACTN</name>
<evidence type="ECO:0000313" key="2">
    <source>
        <dbReference type="EMBL" id="MBB6439713.1"/>
    </source>
</evidence>
<dbReference type="EMBL" id="JACHEM010000027">
    <property type="protein sequence ID" value="MBB6439713.1"/>
    <property type="molecule type" value="Genomic_DNA"/>
</dbReference>
<proteinExistence type="predicted"/>
<gene>
    <name evidence="2" type="ORF">HNQ79_006225</name>
</gene>
<sequence>MEARLGRKMPPSYREFLRVSDGWRHAGQFVVELAGTGAARWHQDAMGLGKDFDEAWGEEGNPEEVRAMVGLWSRALQLDVESDAVFVLLDPEDVGPDGEWAVRVWAYWRASDPQRYPSFAAYMVDMHREFHSFANDDREGRAAFVNETTRTQDAAVAVARTAALRGRHEEAVRLLTEAAGYGRPYAADILHQLRLLSGERAYGRPMVPPGSPRFLTELLPLHAAEVVESGRSLEGSQYAYFTDPNTFPDTARAAVDIWRLMGTGDYRYQPGGAFGRAVDEAHAAARWGDTDTAWRILRAAIPLWEPLDPDHLAPVGLLADPVLAPILTPARRTELLATPRGDESGTAHASAEPTADLDPGGLSWLVREGGLRPGNPSLSDFRMVLVEGVAPDELPVLLGESTGTPLSPPLHRWKVRRYHRMEEQRASVPQDRALLRVGRAGAGWSFGFEEDPAGRHSAHWFRSPAPAASSRGGRAIVVWGGWSWDTLLFHLSVAEAGDPLFEYTVRDGIVETETGSVPPELAPASLGFSPPSAVAPHEPPKDAAAHTTATARALDALAEMYGIRLPRHALTEGLLRSFESVSWVREPRDGDSWVTLRFE</sequence>
<protein>
    <recommendedName>
        <fullName evidence="4">SMI1/KNR4 family protein</fullName>
    </recommendedName>
</protein>
<evidence type="ECO:0000256" key="1">
    <source>
        <dbReference type="SAM" id="MobiDB-lite"/>
    </source>
</evidence>
<feature type="region of interest" description="Disordered" evidence="1">
    <location>
        <begin position="337"/>
        <end position="360"/>
    </location>
</feature>
<dbReference type="InterPro" id="IPR037883">
    <property type="entry name" value="Knr4/Smi1-like_sf"/>
</dbReference>
<dbReference type="Proteomes" id="UP000540423">
    <property type="component" value="Unassembled WGS sequence"/>
</dbReference>
<keyword evidence="3" id="KW-1185">Reference proteome</keyword>
<reference evidence="2 3" key="1">
    <citation type="submission" date="2020-08" db="EMBL/GenBank/DDBJ databases">
        <title>Genomic Encyclopedia of Type Strains, Phase IV (KMG-IV): sequencing the most valuable type-strain genomes for metagenomic binning, comparative biology and taxonomic classification.</title>
        <authorList>
            <person name="Goeker M."/>
        </authorList>
    </citation>
    <scope>NUCLEOTIDE SEQUENCE [LARGE SCALE GENOMIC DNA]</scope>
    <source>
        <strain evidence="2 3">DSM 40141</strain>
    </source>
</reference>
<organism evidence="2 3">
    <name type="scientific">Streptomyces candidus</name>
    <dbReference type="NCBI Taxonomy" id="67283"/>
    <lineage>
        <taxon>Bacteria</taxon>
        <taxon>Bacillati</taxon>
        <taxon>Actinomycetota</taxon>
        <taxon>Actinomycetes</taxon>
        <taxon>Kitasatosporales</taxon>
        <taxon>Streptomycetaceae</taxon>
        <taxon>Streptomyces</taxon>
    </lineage>
</organism>